<dbReference type="InterPro" id="IPR040097">
    <property type="entry name" value="FAAL/FAAC"/>
</dbReference>
<dbReference type="Gene3D" id="3.30.300.30">
    <property type="match status" value="1"/>
</dbReference>
<proteinExistence type="inferred from homology"/>
<dbReference type="Gene3D" id="3.40.50.12780">
    <property type="entry name" value="N-terminal domain of ligase-like"/>
    <property type="match status" value="1"/>
</dbReference>
<dbReference type="PANTHER" id="PTHR22754:SF32">
    <property type="entry name" value="DISCO-INTERACTING PROTEIN 2"/>
    <property type="match status" value="1"/>
</dbReference>
<dbReference type="CDD" id="cd05931">
    <property type="entry name" value="FAAL"/>
    <property type="match status" value="1"/>
</dbReference>
<name>A0ABP4ZIH3_9MICO</name>
<dbReference type="InterPro" id="IPR000873">
    <property type="entry name" value="AMP-dep_synth/lig_dom"/>
</dbReference>
<dbReference type="EMBL" id="BAAANL010000002">
    <property type="protein sequence ID" value="GAA1855241.1"/>
    <property type="molecule type" value="Genomic_DNA"/>
</dbReference>
<keyword evidence="2" id="KW-0436">Ligase</keyword>
<dbReference type="Pfam" id="PF00501">
    <property type="entry name" value="AMP-binding"/>
    <property type="match status" value="1"/>
</dbReference>
<keyword evidence="5" id="KW-1185">Reference proteome</keyword>
<organism evidence="4 5">
    <name type="scientific">Myceligenerans crystallogenes</name>
    <dbReference type="NCBI Taxonomy" id="316335"/>
    <lineage>
        <taxon>Bacteria</taxon>
        <taxon>Bacillati</taxon>
        <taxon>Actinomycetota</taxon>
        <taxon>Actinomycetes</taxon>
        <taxon>Micrococcales</taxon>
        <taxon>Promicromonosporaceae</taxon>
        <taxon>Myceligenerans</taxon>
    </lineage>
</organism>
<sequence length="561" mass="60049">MSAERLTLFEYLNEYNPVRYEAVDADNTVVDSMTAPELREQSLRLAAALREVAEPGDRVVIPPLSGLDFERAFFACVAAGMIAVPLPKMPSVASNKLRRVESILADCDARVIVSPPDEVALVAERTGVRALDPAVARQPAGDDGPGPAEPVARDPHDIVLLQYTSGSTGDPKGVEISQANLVINQREMGSRCDVTASTDIVAWLPSYHDMGLCSMVIQPVVTGARVVKIHTTDFIRRPLLWLEAISGRGEVWSAAPDFAYRTCLQALERAESFDADLSGWRTAGNASEPVRESTMVAFEKAMAPYGFRSTAFRPGYGLAESTVCVAVNAPVQARTVLSVDLAQLAQGVVVPVEPASGRAPLVGCGRPIDDSDVVILALDDAVVLGEDRVGELAVAGRSNARGYWKKPEVSEATFGTRIDGRSYLRTGDIAFLHDGEVFICDRLKDLIIAGGENYFPSDLEADVTARVAELDGTTVAVFQDAGGDVVFAFEAASSASAGDLEALIKSVVRAAAQTYPGRLRGVALRRGLIPKTTSGKVQRTRCRDLLATGSITPLHTWPERG</sequence>
<evidence type="ECO:0000313" key="5">
    <source>
        <dbReference type="Proteomes" id="UP001501094"/>
    </source>
</evidence>
<feature type="domain" description="AMP-dependent synthetase/ligase" evidence="3">
    <location>
        <begin position="30"/>
        <end position="404"/>
    </location>
</feature>
<dbReference type="InterPro" id="IPR045851">
    <property type="entry name" value="AMP-bd_C_sf"/>
</dbReference>
<reference evidence="5" key="1">
    <citation type="journal article" date="2019" name="Int. J. Syst. Evol. Microbiol.">
        <title>The Global Catalogue of Microorganisms (GCM) 10K type strain sequencing project: providing services to taxonomists for standard genome sequencing and annotation.</title>
        <authorList>
            <consortium name="The Broad Institute Genomics Platform"/>
            <consortium name="The Broad Institute Genome Sequencing Center for Infectious Disease"/>
            <person name="Wu L."/>
            <person name="Ma J."/>
        </authorList>
    </citation>
    <scope>NUCLEOTIDE SEQUENCE [LARGE SCALE GENOMIC DNA]</scope>
    <source>
        <strain evidence="5">JCM 14326</strain>
    </source>
</reference>
<dbReference type="RefSeq" id="WP_344100210.1">
    <property type="nucleotide sequence ID" value="NZ_BAAANL010000002.1"/>
</dbReference>
<dbReference type="PANTHER" id="PTHR22754">
    <property type="entry name" value="DISCO-INTERACTING PROTEIN 2 DIP2 -RELATED"/>
    <property type="match status" value="1"/>
</dbReference>
<accession>A0ABP4ZIH3</accession>
<evidence type="ECO:0000313" key="4">
    <source>
        <dbReference type="EMBL" id="GAA1855241.1"/>
    </source>
</evidence>
<comment type="caution">
    <text evidence="4">The sequence shown here is derived from an EMBL/GenBank/DDBJ whole genome shotgun (WGS) entry which is preliminary data.</text>
</comment>
<evidence type="ECO:0000259" key="3">
    <source>
        <dbReference type="Pfam" id="PF00501"/>
    </source>
</evidence>
<dbReference type="SUPFAM" id="SSF56801">
    <property type="entry name" value="Acetyl-CoA synthetase-like"/>
    <property type="match status" value="1"/>
</dbReference>
<dbReference type="Proteomes" id="UP001501094">
    <property type="component" value="Unassembled WGS sequence"/>
</dbReference>
<comment type="similarity">
    <text evidence="1">Belongs to the ATP-dependent AMP-binding enzyme family.</text>
</comment>
<evidence type="ECO:0000256" key="2">
    <source>
        <dbReference type="ARBA" id="ARBA00022598"/>
    </source>
</evidence>
<dbReference type="PROSITE" id="PS00455">
    <property type="entry name" value="AMP_BINDING"/>
    <property type="match status" value="1"/>
</dbReference>
<protein>
    <recommendedName>
        <fullName evidence="3">AMP-dependent synthetase/ligase domain-containing protein</fullName>
    </recommendedName>
</protein>
<dbReference type="InterPro" id="IPR042099">
    <property type="entry name" value="ANL_N_sf"/>
</dbReference>
<dbReference type="InterPro" id="IPR020845">
    <property type="entry name" value="AMP-binding_CS"/>
</dbReference>
<evidence type="ECO:0000256" key="1">
    <source>
        <dbReference type="ARBA" id="ARBA00006432"/>
    </source>
</evidence>
<gene>
    <name evidence="4" type="ORF">GCM10009751_10110</name>
</gene>